<evidence type="ECO:0000313" key="2">
    <source>
        <dbReference type="EMBL" id="MDP9803160.1"/>
    </source>
</evidence>
<protein>
    <recommendedName>
        <fullName evidence="4">Lipoprotein</fullName>
    </recommendedName>
</protein>
<evidence type="ECO:0000256" key="1">
    <source>
        <dbReference type="SAM" id="MobiDB-lite"/>
    </source>
</evidence>
<accession>A0ABD5AKW3</accession>
<evidence type="ECO:0000313" key="3">
    <source>
        <dbReference type="Proteomes" id="UP001240164"/>
    </source>
</evidence>
<gene>
    <name evidence="2" type="ORF">J2771_001414</name>
</gene>
<reference evidence="2 3" key="1">
    <citation type="submission" date="2023-07" db="EMBL/GenBank/DDBJ databases">
        <title>Sorghum-associated microbial communities from plants grown in Nebraska, USA.</title>
        <authorList>
            <person name="Schachtman D."/>
        </authorList>
    </citation>
    <scope>NUCLEOTIDE SEQUENCE [LARGE SCALE GENOMIC DNA]</scope>
    <source>
        <strain evidence="2 3">CC146</strain>
    </source>
</reference>
<evidence type="ECO:0008006" key="4">
    <source>
        <dbReference type="Google" id="ProtNLM"/>
    </source>
</evidence>
<dbReference type="EMBL" id="JAUSQP010000001">
    <property type="protein sequence ID" value="MDP9803160.1"/>
    <property type="molecule type" value="Genomic_DNA"/>
</dbReference>
<name>A0ABD5AKW3_ACICA</name>
<proteinExistence type="predicted"/>
<dbReference type="RefSeq" id="WP_307010780.1">
    <property type="nucleotide sequence ID" value="NZ_JAUSQP010000001.1"/>
</dbReference>
<dbReference type="PROSITE" id="PS51257">
    <property type="entry name" value="PROKAR_LIPOPROTEIN"/>
    <property type="match status" value="1"/>
</dbReference>
<dbReference type="Proteomes" id="UP001240164">
    <property type="component" value="Unassembled WGS sequence"/>
</dbReference>
<feature type="region of interest" description="Disordered" evidence="1">
    <location>
        <begin position="27"/>
        <end position="50"/>
    </location>
</feature>
<comment type="caution">
    <text evidence="2">The sequence shown here is derived from an EMBL/GenBank/DDBJ whole genome shotgun (WGS) entry which is preliminary data.</text>
</comment>
<organism evidence="2 3">
    <name type="scientific">Acinetobacter calcoaceticus</name>
    <dbReference type="NCBI Taxonomy" id="471"/>
    <lineage>
        <taxon>Bacteria</taxon>
        <taxon>Pseudomonadati</taxon>
        <taxon>Pseudomonadota</taxon>
        <taxon>Gammaproteobacteria</taxon>
        <taxon>Moraxellales</taxon>
        <taxon>Moraxellaceae</taxon>
        <taxon>Acinetobacter</taxon>
        <taxon>Acinetobacter calcoaceticus/baumannii complex</taxon>
    </lineage>
</organism>
<sequence length="373" mass="42847">MMKKQLLCCCITSVLFLGGCSKKEEPQTVQDEYSDVSGSGESETETETVATSPVILSKTAVQPLPLIDGDILGNFPEDDYRYPSPARFPLDTVDRREDHDLRTFDQVATILRQNLKLRNDQIVVMGRESGPMDGMDQVLFDLTSDQLYQSANNLAINYVRMLKTPIIKPKGEFETTEQYQLRVEQTQAELEAYQVDYDINLLQNALNKTMRRLYIQQGGVTPDYQYDADQGILTLKIEENASSRRLETLLTLPMAAADAQELVKGFEWARAYIMDFKQNHLKVSGVLFFKFRSQITQQQRIGGESLIYTQVYKPIKFEQKSIDSWLEPNVDFTTQPFQDVLNSPRNQFEFGLKHYLPAETYTKQWEAKHQQAE</sequence>
<dbReference type="AlphaFoldDB" id="A0ABD5AKW3"/>
<feature type="compositionally biased region" description="Low complexity" evidence="1">
    <location>
        <begin position="36"/>
        <end position="50"/>
    </location>
</feature>